<dbReference type="SUPFAM" id="SSF52833">
    <property type="entry name" value="Thioredoxin-like"/>
    <property type="match status" value="1"/>
</dbReference>
<gene>
    <name evidence="3" type="ORF">WA026_013174</name>
</gene>
<dbReference type="GO" id="GO:0006749">
    <property type="term" value="P:glutathione metabolic process"/>
    <property type="evidence" value="ECO:0007669"/>
    <property type="project" value="TreeGrafter"/>
</dbReference>
<dbReference type="SFLD" id="SFLDS00019">
    <property type="entry name" value="Glutathione_Transferase_(cytos"/>
    <property type="match status" value="1"/>
</dbReference>
<sequence>MTLTLFFSPYCPPARSVLLVATALNLKLHLKEVDVLSKSYIKSDFKKEHPNKTIPTLKDGETYVWDSHAVSEYLVNKFGRKSDLRPESVSHKAHIDRLLHFDTGHLIPTTYELLVPLLFHRKYVIPDYMKREVKNVYAVLNKELSNSKWLTGDYVTIADLCCITSITTLNLVVPADQGSKLYLYMKQFDELPYYRQQNSDALYKLADILLERIISNKYNKMLNN</sequence>
<dbReference type="EMBL" id="JARQZJ010000066">
    <property type="protein sequence ID" value="KAK9880847.1"/>
    <property type="molecule type" value="Genomic_DNA"/>
</dbReference>
<dbReference type="PANTHER" id="PTHR43969">
    <property type="entry name" value="GLUTATHIONE S TRANSFERASE D10, ISOFORM A-RELATED"/>
    <property type="match status" value="1"/>
</dbReference>
<organism evidence="3 4">
    <name type="scientific">Henosepilachna vigintioctopunctata</name>
    <dbReference type="NCBI Taxonomy" id="420089"/>
    <lineage>
        <taxon>Eukaryota</taxon>
        <taxon>Metazoa</taxon>
        <taxon>Ecdysozoa</taxon>
        <taxon>Arthropoda</taxon>
        <taxon>Hexapoda</taxon>
        <taxon>Insecta</taxon>
        <taxon>Pterygota</taxon>
        <taxon>Neoptera</taxon>
        <taxon>Endopterygota</taxon>
        <taxon>Coleoptera</taxon>
        <taxon>Polyphaga</taxon>
        <taxon>Cucujiformia</taxon>
        <taxon>Coccinelloidea</taxon>
        <taxon>Coccinellidae</taxon>
        <taxon>Epilachninae</taxon>
        <taxon>Epilachnini</taxon>
        <taxon>Henosepilachna</taxon>
    </lineage>
</organism>
<evidence type="ECO:0008006" key="5">
    <source>
        <dbReference type="Google" id="ProtNLM"/>
    </source>
</evidence>
<dbReference type="PANTHER" id="PTHR43969:SF8">
    <property type="entry name" value="GLUTATHIONE S TRANSFERASE E13, ISOFORM A-RELATED"/>
    <property type="match status" value="1"/>
</dbReference>
<keyword evidence="4" id="KW-1185">Reference proteome</keyword>
<dbReference type="GO" id="GO:0004364">
    <property type="term" value="F:glutathione transferase activity"/>
    <property type="evidence" value="ECO:0007669"/>
    <property type="project" value="TreeGrafter"/>
</dbReference>
<dbReference type="Proteomes" id="UP001431783">
    <property type="component" value="Unassembled WGS sequence"/>
</dbReference>
<dbReference type="AlphaFoldDB" id="A0AAW1UL88"/>
<evidence type="ECO:0000313" key="4">
    <source>
        <dbReference type="Proteomes" id="UP001431783"/>
    </source>
</evidence>
<dbReference type="InterPro" id="IPR004046">
    <property type="entry name" value="GST_C"/>
</dbReference>
<evidence type="ECO:0000313" key="3">
    <source>
        <dbReference type="EMBL" id="KAK9880847.1"/>
    </source>
</evidence>
<dbReference type="InterPro" id="IPR010987">
    <property type="entry name" value="Glutathione-S-Trfase_C-like"/>
</dbReference>
<dbReference type="PROSITE" id="PS50404">
    <property type="entry name" value="GST_NTER"/>
    <property type="match status" value="1"/>
</dbReference>
<dbReference type="InterPro" id="IPR004045">
    <property type="entry name" value="Glutathione_S-Trfase_N"/>
</dbReference>
<dbReference type="PROSITE" id="PS50405">
    <property type="entry name" value="GST_CTER"/>
    <property type="match status" value="1"/>
</dbReference>
<protein>
    <recommendedName>
        <fullName evidence="5">Glutathione S-transferase</fullName>
    </recommendedName>
</protein>
<proteinExistence type="predicted"/>
<dbReference type="Gene3D" id="3.40.30.10">
    <property type="entry name" value="Glutaredoxin"/>
    <property type="match status" value="1"/>
</dbReference>
<accession>A0AAW1UL88</accession>
<dbReference type="Pfam" id="PF00043">
    <property type="entry name" value="GST_C"/>
    <property type="match status" value="1"/>
</dbReference>
<evidence type="ECO:0000259" key="1">
    <source>
        <dbReference type="PROSITE" id="PS50404"/>
    </source>
</evidence>
<feature type="domain" description="GST C-terminal" evidence="2">
    <location>
        <begin position="88"/>
        <end position="208"/>
    </location>
</feature>
<dbReference type="InterPro" id="IPR036249">
    <property type="entry name" value="Thioredoxin-like_sf"/>
</dbReference>
<dbReference type="InterPro" id="IPR040079">
    <property type="entry name" value="Glutathione_S-Trfase"/>
</dbReference>
<evidence type="ECO:0000259" key="2">
    <source>
        <dbReference type="PROSITE" id="PS50405"/>
    </source>
</evidence>
<comment type="caution">
    <text evidence="3">The sequence shown here is derived from an EMBL/GenBank/DDBJ whole genome shotgun (WGS) entry which is preliminary data.</text>
</comment>
<dbReference type="SFLD" id="SFLDG00358">
    <property type="entry name" value="Main_(cytGST)"/>
    <property type="match status" value="1"/>
</dbReference>
<dbReference type="SUPFAM" id="SSF47616">
    <property type="entry name" value="GST C-terminal domain-like"/>
    <property type="match status" value="1"/>
</dbReference>
<dbReference type="Gene3D" id="1.20.1050.10">
    <property type="match status" value="1"/>
</dbReference>
<dbReference type="InterPro" id="IPR036282">
    <property type="entry name" value="Glutathione-S-Trfase_C_sf"/>
</dbReference>
<feature type="domain" description="GST N-terminal" evidence="1">
    <location>
        <begin position="1"/>
        <end position="82"/>
    </location>
</feature>
<reference evidence="3 4" key="1">
    <citation type="submission" date="2023-03" db="EMBL/GenBank/DDBJ databases">
        <title>Genome insight into feeding habits of ladybird beetles.</title>
        <authorList>
            <person name="Li H.-S."/>
            <person name="Huang Y.-H."/>
            <person name="Pang H."/>
        </authorList>
    </citation>
    <scope>NUCLEOTIDE SEQUENCE [LARGE SCALE GENOMIC DNA]</scope>
    <source>
        <strain evidence="3">SYSU_2023b</strain>
        <tissue evidence="3">Whole body</tissue>
    </source>
</reference>
<dbReference type="Pfam" id="PF13417">
    <property type="entry name" value="GST_N_3"/>
    <property type="match status" value="1"/>
</dbReference>
<name>A0AAW1UL88_9CUCU</name>